<dbReference type="InterPro" id="IPR000182">
    <property type="entry name" value="GNAT_dom"/>
</dbReference>
<dbReference type="PANTHER" id="PTHR39173">
    <property type="entry name" value="ACETYLTRANSFERASE"/>
    <property type="match status" value="1"/>
</dbReference>
<feature type="domain" description="N-acetyltransferase" evidence="1">
    <location>
        <begin position="38"/>
        <end position="192"/>
    </location>
</feature>
<reference evidence="2 3" key="1">
    <citation type="submission" date="2018-07" db="EMBL/GenBank/DDBJ databases">
        <title>Genomic Encyclopedia of Type Strains, Phase IV (KMG-IV): sequencing the most valuable type-strain genomes for metagenomic binning, comparative biology and taxonomic classification.</title>
        <authorList>
            <person name="Goeker M."/>
        </authorList>
    </citation>
    <scope>NUCLEOTIDE SEQUENCE [LARGE SCALE GENOMIC DNA]</scope>
    <source>
        <strain evidence="2 3">DSM 25281</strain>
    </source>
</reference>
<dbReference type="CDD" id="cd04301">
    <property type="entry name" value="NAT_SF"/>
    <property type="match status" value="1"/>
</dbReference>
<proteinExistence type="predicted"/>
<dbReference type="PROSITE" id="PS51186">
    <property type="entry name" value="GNAT"/>
    <property type="match status" value="1"/>
</dbReference>
<organism evidence="2 3">
    <name type="scientific">Falsibacillus pallidus</name>
    <dbReference type="NCBI Taxonomy" id="493781"/>
    <lineage>
        <taxon>Bacteria</taxon>
        <taxon>Bacillati</taxon>
        <taxon>Bacillota</taxon>
        <taxon>Bacilli</taxon>
        <taxon>Bacillales</taxon>
        <taxon>Bacillaceae</taxon>
        <taxon>Falsibacillus</taxon>
    </lineage>
</organism>
<keyword evidence="2" id="KW-0808">Transferase</keyword>
<dbReference type="InterPro" id="IPR016181">
    <property type="entry name" value="Acyl_CoA_acyltransferase"/>
</dbReference>
<dbReference type="Pfam" id="PF13302">
    <property type="entry name" value="Acetyltransf_3"/>
    <property type="match status" value="1"/>
</dbReference>
<sequence length="193" mass="22367">MINLSRRGLLGNIHILNPRMMDEVELVRPNQRFKEQIMDYRKAFLLSGEQPYGGSSLQNFDDFDEWLKKVENQEKEDNLPQHRVPSTQFMSIVEGKLIGLINIRHRLTPELLKENGHIGYSIHPDERQKGYATEQLSLCLEEARKLGLEKVLVSCDKPNIASAKTIQKVGGIFENEVKSLYSDEIVQRYWIEL</sequence>
<dbReference type="Gene3D" id="3.40.630.30">
    <property type="match status" value="1"/>
</dbReference>
<dbReference type="GO" id="GO:0016747">
    <property type="term" value="F:acyltransferase activity, transferring groups other than amino-acyl groups"/>
    <property type="evidence" value="ECO:0007669"/>
    <property type="project" value="InterPro"/>
</dbReference>
<dbReference type="Proteomes" id="UP000255326">
    <property type="component" value="Unassembled WGS sequence"/>
</dbReference>
<dbReference type="AlphaFoldDB" id="A0A370GQ84"/>
<comment type="caution">
    <text evidence="2">The sequence shown here is derived from an EMBL/GenBank/DDBJ whole genome shotgun (WGS) entry which is preliminary data.</text>
</comment>
<accession>A0A370GQ84</accession>
<name>A0A370GQ84_9BACI</name>
<dbReference type="SUPFAM" id="SSF55729">
    <property type="entry name" value="Acyl-CoA N-acyltransferases (Nat)"/>
    <property type="match status" value="1"/>
</dbReference>
<keyword evidence="3" id="KW-1185">Reference proteome</keyword>
<evidence type="ECO:0000313" key="2">
    <source>
        <dbReference type="EMBL" id="RDI45872.1"/>
    </source>
</evidence>
<dbReference type="EMBL" id="QQAY01000002">
    <property type="protein sequence ID" value="RDI45872.1"/>
    <property type="molecule type" value="Genomic_DNA"/>
</dbReference>
<gene>
    <name evidence="2" type="ORF">DFR59_102507</name>
</gene>
<dbReference type="PANTHER" id="PTHR39173:SF1">
    <property type="entry name" value="ACETYLTRANSFERASE"/>
    <property type="match status" value="1"/>
</dbReference>
<protein>
    <submittedName>
        <fullName evidence="2">Putative acetyltransferase</fullName>
    </submittedName>
</protein>
<evidence type="ECO:0000259" key="1">
    <source>
        <dbReference type="PROSITE" id="PS51186"/>
    </source>
</evidence>
<evidence type="ECO:0000313" key="3">
    <source>
        <dbReference type="Proteomes" id="UP000255326"/>
    </source>
</evidence>